<gene>
    <name evidence="2" type="ORF">FYK55_09295</name>
</gene>
<sequence length="369" mass="37764">MPGATAALPILFELPNLTIDPSELAPADDRQPIEQACHAAHQGPPAGHVNPPPGTQHFDEAPAGDTPPNSAWWPQPVTPPDADASWEPAPMRHASAEAIGSAPSVEDDNFAQENPDGRQDADDPAAEPGGSIRSLSLAKTWIRRADSLIRLNPIASMSALALLLVSLAFAAGLALRPSDSVSHEPPMAEAVPDSLGEFSPPDHPSHDHLGKAPSASVAPMATTDLRPAQPESGTAPSAAQQIVDAAQALESDSIENALNRALSSDPAEASSQTSTPPSGSTSPGALGAPTSRQTNTPTWTTPSAADSPEAIVAYRTTESGPEAAESLPSESTPAPAGGSGFRYSNTPHAMGDLLGILDAWEAGASKPSN</sequence>
<feature type="region of interest" description="Disordered" evidence="1">
    <location>
        <begin position="20"/>
        <end position="132"/>
    </location>
</feature>
<feature type="compositionally biased region" description="Polar residues" evidence="1">
    <location>
        <begin position="290"/>
        <end position="304"/>
    </location>
</feature>
<evidence type="ECO:0000313" key="2">
    <source>
        <dbReference type="EMBL" id="KAA5544513.1"/>
    </source>
</evidence>
<feature type="region of interest" description="Disordered" evidence="1">
    <location>
        <begin position="177"/>
        <end position="216"/>
    </location>
</feature>
<name>A0A5M6DAW0_9BACT</name>
<dbReference type="AlphaFoldDB" id="A0A5M6DAW0"/>
<keyword evidence="3" id="KW-1185">Reference proteome</keyword>
<dbReference type="Proteomes" id="UP000324479">
    <property type="component" value="Unassembled WGS sequence"/>
</dbReference>
<comment type="caution">
    <text evidence="2">The sequence shown here is derived from an EMBL/GenBank/DDBJ whole genome shotgun (WGS) entry which is preliminary data.</text>
</comment>
<evidence type="ECO:0000313" key="3">
    <source>
        <dbReference type="Proteomes" id="UP000324479"/>
    </source>
</evidence>
<proteinExistence type="predicted"/>
<feature type="region of interest" description="Disordered" evidence="1">
    <location>
        <begin position="261"/>
        <end position="348"/>
    </location>
</feature>
<accession>A0A5M6DAW0</accession>
<feature type="compositionally biased region" description="Low complexity" evidence="1">
    <location>
        <begin position="269"/>
        <end position="288"/>
    </location>
</feature>
<dbReference type="EMBL" id="VWOX01000004">
    <property type="protein sequence ID" value="KAA5544513.1"/>
    <property type="molecule type" value="Genomic_DNA"/>
</dbReference>
<organism evidence="2 3">
    <name type="scientific">Roseiconus nitratireducens</name>
    <dbReference type="NCBI Taxonomy" id="2605748"/>
    <lineage>
        <taxon>Bacteria</taxon>
        <taxon>Pseudomonadati</taxon>
        <taxon>Planctomycetota</taxon>
        <taxon>Planctomycetia</taxon>
        <taxon>Pirellulales</taxon>
        <taxon>Pirellulaceae</taxon>
        <taxon>Roseiconus</taxon>
    </lineage>
</organism>
<reference evidence="2 3" key="1">
    <citation type="submission" date="2019-08" db="EMBL/GenBank/DDBJ databases">
        <authorList>
            <person name="Dhanesh K."/>
            <person name="Kumar G."/>
            <person name="Sasikala C."/>
            <person name="Venkata Ramana C."/>
        </authorList>
    </citation>
    <scope>NUCLEOTIDE SEQUENCE [LARGE SCALE GENOMIC DNA]</scope>
    <source>
        <strain evidence="2 3">JC645</strain>
    </source>
</reference>
<protein>
    <submittedName>
        <fullName evidence="2">Uncharacterized protein</fullName>
    </submittedName>
</protein>
<dbReference type="RefSeq" id="WP_150076123.1">
    <property type="nucleotide sequence ID" value="NZ_VWOX01000004.1"/>
</dbReference>
<evidence type="ECO:0000256" key="1">
    <source>
        <dbReference type="SAM" id="MobiDB-lite"/>
    </source>
</evidence>